<name>A0A085MXD2_9BILA</name>
<reference evidence="4" key="1">
    <citation type="journal article" date="2014" name="Nat. Genet.">
        <title>Genome and transcriptome of the porcine whipworm Trichuris suis.</title>
        <authorList>
            <person name="Jex A.R."/>
            <person name="Nejsum P."/>
            <person name="Schwarz E.M."/>
            <person name="Hu L."/>
            <person name="Young N.D."/>
            <person name="Hall R.S."/>
            <person name="Korhonen P.K."/>
            <person name="Liao S."/>
            <person name="Thamsborg S."/>
            <person name="Xia J."/>
            <person name="Xu P."/>
            <person name="Wang S."/>
            <person name="Scheerlinck J.P."/>
            <person name="Hofmann A."/>
            <person name="Sternberg P.W."/>
            <person name="Wang J."/>
            <person name="Gasser R.B."/>
        </authorList>
    </citation>
    <scope>NUCLEOTIDE SEQUENCE [LARGE SCALE GENOMIC DNA]</scope>
    <source>
        <strain evidence="4">DCEP-RM93F</strain>
    </source>
</reference>
<dbReference type="PANTHER" id="PTHR13123">
    <property type="entry name" value="LD30288P"/>
    <property type="match status" value="1"/>
</dbReference>
<dbReference type="EMBL" id="KL367608">
    <property type="protein sequence ID" value="KFD61878.1"/>
    <property type="molecule type" value="Genomic_DNA"/>
</dbReference>
<dbReference type="GO" id="GO:0016567">
    <property type="term" value="P:protein ubiquitination"/>
    <property type="evidence" value="ECO:0007669"/>
    <property type="project" value="UniProtKB-UniPathway"/>
</dbReference>
<feature type="compositionally biased region" description="Polar residues" evidence="3">
    <location>
        <begin position="66"/>
        <end position="77"/>
    </location>
</feature>
<evidence type="ECO:0000313" key="4">
    <source>
        <dbReference type="EMBL" id="KFD61878.1"/>
    </source>
</evidence>
<keyword evidence="2" id="KW-0833">Ubl conjugation pathway</keyword>
<dbReference type="UniPathway" id="UPA00143"/>
<dbReference type="GO" id="GO:0005737">
    <property type="term" value="C:cytoplasm"/>
    <property type="evidence" value="ECO:0007669"/>
    <property type="project" value="TreeGrafter"/>
</dbReference>
<evidence type="ECO:0008006" key="5">
    <source>
        <dbReference type="Google" id="ProtNLM"/>
    </source>
</evidence>
<organism evidence="4">
    <name type="scientific">Trichuris suis</name>
    <name type="common">pig whipworm</name>
    <dbReference type="NCBI Taxonomy" id="68888"/>
    <lineage>
        <taxon>Eukaryota</taxon>
        <taxon>Metazoa</taxon>
        <taxon>Ecdysozoa</taxon>
        <taxon>Nematoda</taxon>
        <taxon>Enoplea</taxon>
        <taxon>Dorylaimia</taxon>
        <taxon>Trichinellida</taxon>
        <taxon>Trichuridae</taxon>
        <taxon>Trichuris</taxon>
    </lineage>
</organism>
<sequence>MPFIGLDWRAPGETWVRTPKGWERMKLRPLQRYGSDVSLERPTRTHSDSESSSDMFLDLLCPSQSLESMAPNNTGRSGATIKDDRDSEDEYQLPHCFVKFQKSKEFVGCTSMSEAFLKLDLARAVTDVNRFNYICKVIQILVQEKLHNLSGSARRILLSLIEATVMHCIPIFGIFLPLGLDGCKELTTARLLVSDFMHGLTKGHHYGSPTMISSHQESLSALYKMITNQAMAPADSNEDTVTILDLPKECLHAILRQLPDHNSLLASAKALEALDVFSIYEGKLWEGLCRLHFSQQQMEGIFDKLGYDKRLVVNGVKVPGVVADWRHVYFESKKFFGLKELYADMIHICCHCKALFWKKLGHPCVSKTVAPAVRVTPQQFIDMMLYI</sequence>
<gene>
    <name evidence="4" type="ORF">M514_01068</name>
</gene>
<comment type="pathway">
    <text evidence="1">Protein modification; protein ubiquitination.</text>
</comment>
<evidence type="ECO:0000256" key="3">
    <source>
        <dbReference type="SAM" id="MobiDB-lite"/>
    </source>
</evidence>
<dbReference type="Proteomes" id="UP000030758">
    <property type="component" value="Unassembled WGS sequence"/>
</dbReference>
<dbReference type="AlphaFoldDB" id="A0A085MXD2"/>
<feature type="region of interest" description="Disordered" evidence="3">
    <location>
        <begin position="66"/>
        <end position="85"/>
    </location>
</feature>
<proteinExistence type="predicted"/>
<dbReference type="PANTHER" id="PTHR13123:SF7">
    <property type="entry name" value="LD30288P"/>
    <property type="match status" value="1"/>
</dbReference>
<evidence type="ECO:0000256" key="2">
    <source>
        <dbReference type="ARBA" id="ARBA00022786"/>
    </source>
</evidence>
<dbReference type="GO" id="GO:0005634">
    <property type="term" value="C:nucleus"/>
    <property type="evidence" value="ECO:0007669"/>
    <property type="project" value="TreeGrafter"/>
</dbReference>
<dbReference type="InterPro" id="IPR040394">
    <property type="entry name" value="FBX25/32"/>
</dbReference>
<protein>
    <recommendedName>
        <fullName evidence="5">F-box domain-containing protein</fullName>
    </recommendedName>
</protein>
<evidence type="ECO:0000256" key="1">
    <source>
        <dbReference type="ARBA" id="ARBA00004906"/>
    </source>
</evidence>
<dbReference type="GO" id="GO:0019005">
    <property type="term" value="C:SCF ubiquitin ligase complex"/>
    <property type="evidence" value="ECO:0007669"/>
    <property type="project" value="TreeGrafter"/>
</dbReference>
<accession>A0A085MXD2</accession>